<dbReference type="Pfam" id="PF01464">
    <property type="entry name" value="SLT"/>
    <property type="match status" value="1"/>
</dbReference>
<dbReference type="OrthoDB" id="9815002at2"/>
<organism evidence="3 4">
    <name type="scientific">Oryzomonas rubra</name>
    <dbReference type="NCBI Taxonomy" id="2509454"/>
    <lineage>
        <taxon>Bacteria</taxon>
        <taxon>Pseudomonadati</taxon>
        <taxon>Thermodesulfobacteriota</taxon>
        <taxon>Desulfuromonadia</taxon>
        <taxon>Geobacterales</taxon>
        <taxon>Geobacteraceae</taxon>
        <taxon>Oryzomonas</taxon>
    </lineage>
</organism>
<evidence type="ECO:0000313" key="4">
    <source>
        <dbReference type="Proteomes" id="UP000324298"/>
    </source>
</evidence>
<dbReference type="Proteomes" id="UP000324298">
    <property type="component" value="Unassembled WGS sequence"/>
</dbReference>
<feature type="signal peptide" evidence="1">
    <location>
        <begin position="1"/>
        <end position="19"/>
    </location>
</feature>
<evidence type="ECO:0000313" key="3">
    <source>
        <dbReference type="EMBL" id="KAA0888787.1"/>
    </source>
</evidence>
<name>A0A5A9X6R0_9BACT</name>
<evidence type="ECO:0000256" key="1">
    <source>
        <dbReference type="SAM" id="SignalP"/>
    </source>
</evidence>
<dbReference type="InterPro" id="IPR008258">
    <property type="entry name" value="Transglycosylase_SLT_dom_1"/>
</dbReference>
<gene>
    <name evidence="3" type="ORF">ET418_15515</name>
</gene>
<comment type="caution">
    <text evidence="3">The sequence shown here is derived from an EMBL/GenBank/DDBJ whole genome shotgun (WGS) entry which is preliminary data.</text>
</comment>
<dbReference type="Gene3D" id="1.10.530.10">
    <property type="match status" value="1"/>
</dbReference>
<evidence type="ECO:0000259" key="2">
    <source>
        <dbReference type="Pfam" id="PF01464"/>
    </source>
</evidence>
<dbReference type="SUPFAM" id="SSF53955">
    <property type="entry name" value="Lysozyme-like"/>
    <property type="match status" value="1"/>
</dbReference>
<dbReference type="EMBL" id="SRSD01000010">
    <property type="protein sequence ID" value="KAA0888787.1"/>
    <property type="molecule type" value="Genomic_DNA"/>
</dbReference>
<sequence length="206" mass="23736">MKRLSIVILLLLTATTAFAGGYATYGPVLQSSFAKYWQAAPMQYIPCGQVEQESEWNPKAHLHTSREDGYGLVQMTVTKNFNIFKSAVTMKPLRKWDWRKDPYNPENQLAFLVLQDKTSWNNVRKWMRDDAEGWKATLVSYNAGLGRVMKRRTYAIAKGIPHDRWTGGLDQAHTPGETTLLYGRPMWKAVNEYPALIFKKAEKYRK</sequence>
<feature type="domain" description="Transglycosylase SLT" evidence="2">
    <location>
        <begin position="51"/>
        <end position="158"/>
    </location>
</feature>
<dbReference type="InterPro" id="IPR023346">
    <property type="entry name" value="Lysozyme-like_dom_sf"/>
</dbReference>
<feature type="chain" id="PRO_5022762827" description="Transglycosylase SLT domain-containing protein" evidence="1">
    <location>
        <begin position="20"/>
        <end position="206"/>
    </location>
</feature>
<keyword evidence="1" id="KW-0732">Signal</keyword>
<keyword evidence="4" id="KW-1185">Reference proteome</keyword>
<proteinExistence type="predicted"/>
<protein>
    <recommendedName>
        <fullName evidence="2">Transglycosylase SLT domain-containing protein</fullName>
    </recommendedName>
</protein>
<reference evidence="3 4" key="1">
    <citation type="submission" date="2019-04" db="EMBL/GenBank/DDBJ databases">
        <title>Geobacter ruber sp. nov., ferric-reducing bacteria isolated from paddy soil.</title>
        <authorList>
            <person name="Xu Z."/>
            <person name="Masuda Y."/>
            <person name="Itoh H."/>
            <person name="Senoo K."/>
        </authorList>
    </citation>
    <scope>NUCLEOTIDE SEQUENCE [LARGE SCALE GENOMIC DNA]</scope>
    <source>
        <strain evidence="3 4">Red88</strain>
    </source>
</reference>
<accession>A0A5A9X6R0</accession>
<dbReference type="AlphaFoldDB" id="A0A5A9X6R0"/>